<evidence type="ECO:0000259" key="1">
    <source>
        <dbReference type="SMART" id="SM00470"/>
    </source>
</evidence>
<dbReference type="InterPro" id="IPR003115">
    <property type="entry name" value="ParB_N"/>
</dbReference>
<dbReference type="SMART" id="SM00470">
    <property type="entry name" value="ParB"/>
    <property type="match status" value="1"/>
</dbReference>
<sequence>MSKRILDTPYGKFEIEKAPEIEIKGGEKLKLPVMTPIIVPTESIVANTYNPNHVDPQNMDLLKTSIVDNGFTFAIVTIWDEEQEKFVIIDGFHRFTILKDVLECKEIPIVVLEHDMVKRMSATVQFNRARGVHQVELMGDLVKSMFDQGADDEQIAHMLGMELEEVFRLKQITGIAYLFRNQPYSKSWEMQEVEQ</sequence>
<organism evidence="2 3">
    <name type="scientific">Peptoniphilus ovalis</name>
    <dbReference type="NCBI Taxonomy" id="2841503"/>
    <lineage>
        <taxon>Bacteria</taxon>
        <taxon>Bacillati</taxon>
        <taxon>Bacillota</taxon>
        <taxon>Tissierellia</taxon>
        <taxon>Tissierellales</taxon>
        <taxon>Peptoniphilaceae</taxon>
        <taxon>Peptoniphilus</taxon>
    </lineage>
</organism>
<proteinExistence type="predicted"/>
<name>A0ABS6FHE9_9FIRM</name>
<accession>A0ABS6FHE9</accession>
<keyword evidence="3" id="KW-1185">Reference proteome</keyword>
<feature type="domain" description="ParB-like N-terminal" evidence="1">
    <location>
        <begin position="37"/>
        <end position="128"/>
    </location>
</feature>
<comment type="caution">
    <text evidence="2">The sequence shown here is derived from an EMBL/GenBank/DDBJ whole genome shotgun (WGS) entry which is preliminary data.</text>
</comment>
<dbReference type="EMBL" id="JAHLQO010000004">
    <property type="protein sequence ID" value="MBU5669468.1"/>
    <property type="molecule type" value="Genomic_DNA"/>
</dbReference>
<evidence type="ECO:0000313" key="3">
    <source>
        <dbReference type="Proteomes" id="UP000783742"/>
    </source>
</evidence>
<dbReference type="Pfam" id="PF02195">
    <property type="entry name" value="ParB_N"/>
    <property type="match status" value="1"/>
</dbReference>
<dbReference type="CDD" id="cd16397">
    <property type="entry name" value="IbrB_like"/>
    <property type="match status" value="1"/>
</dbReference>
<reference evidence="2 3" key="1">
    <citation type="submission" date="2021-06" db="EMBL/GenBank/DDBJ databases">
        <authorList>
            <person name="Sun Q."/>
            <person name="Li D."/>
        </authorList>
    </citation>
    <scope>NUCLEOTIDE SEQUENCE [LARGE SCALE GENOMIC DNA]</scope>
    <source>
        <strain evidence="2 3">MSJ-1</strain>
    </source>
</reference>
<dbReference type="RefSeq" id="WP_216549301.1">
    <property type="nucleotide sequence ID" value="NZ_JAHLQO010000004.1"/>
</dbReference>
<dbReference type="Proteomes" id="UP000783742">
    <property type="component" value="Unassembled WGS sequence"/>
</dbReference>
<gene>
    <name evidence="2" type="ORF">KQI68_06405</name>
</gene>
<evidence type="ECO:0000313" key="2">
    <source>
        <dbReference type="EMBL" id="MBU5669468.1"/>
    </source>
</evidence>
<protein>
    <submittedName>
        <fullName evidence="2">ParB/RepB/Spo0J family partition protein</fullName>
    </submittedName>
</protein>